<evidence type="ECO:0000313" key="1">
    <source>
        <dbReference type="EMBL" id="ATP56249.1"/>
    </source>
</evidence>
<keyword evidence="2" id="KW-1185">Reference proteome</keyword>
<dbReference type="Proteomes" id="UP000223749">
    <property type="component" value="Chromosome"/>
</dbReference>
<dbReference type="RefSeq" id="WP_099438191.1">
    <property type="nucleotide sequence ID" value="NZ_CP024091.1"/>
</dbReference>
<sequence length="352" mass="40703">MNEQVLSRIDRAVADNIKDIQRSFGSQAGLVQDFIVFISHRLKTDLFGYTRFTLQDFCKQTGRNRQDLALIHPDFISGRFKPPVIEGFAFQTVFDYALYSMMERNIIFSSRYEAREKDSVLVMHSFSILKDLRLNFMRTSKEQKVYEVRLSDELLQGFLSRYYTVNTESYRLVGKGRGGDSRKKLLLYLSKLSHVVQTNGHLETAVPLDRLCDFADITDARPSHKKQNLTRIFHHLKEIGKFGFNYEFTSRNGYMVTLVFEPTLSRRTLQNEHNFYFRLFTGLHSVFECRKVLPSGSLDKDPFQAWLVDTCVDVEAKGQLLAQAYYAALGFDVSIPHAINLVRSGQLINQKL</sequence>
<name>A0A2D1U3Q5_9SPHI</name>
<proteinExistence type="predicted"/>
<organism evidence="1 2">
    <name type="scientific">Pedobacter ginsengisoli</name>
    <dbReference type="NCBI Taxonomy" id="363852"/>
    <lineage>
        <taxon>Bacteria</taxon>
        <taxon>Pseudomonadati</taxon>
        <taxon>Bacteroidota</taxon>
        <taxon>Sphingobacteriia</taxon>
        <taxon>Sphingobacteriales</taxon>
        <taxon>Sphingobacteriaceae</taxon>
        <taxon>Pedobacter</taxon>
    </lineage>
</organism>
<dbReference type="KEGG" id="pgs:CPT03_07085"/>
<dbReference type="EMBL" id="CP024091">
    <property type="protein sequence ID" value="ATP56249.1"/>
    <property type="molecule type" value="Genomic_DNA"/>
</dbReference>
<protein>
    <recommendedName>
        <fullName evidence="3">Initiator Rep protein domain-containing protein</fullName>
    </recommendedName>
</protein>
<gene>
    <name evidence="1" type="ORF">CPT03_07085</name>
</gene>
<dbReference type="AlphaFoldDB" id="A0A2D1U3Q5"/>
<reference evidence="1 2" key="1">
    <citation type="submission" date="2017-10" db="EMBL/GenBank/DDBJ databases">
        <title>Whole genome of Pedobacter ginsengisoli T01R-27 isolated from tomato rhizosphere.</title>
        <authorList>
            <person name="Weon H.-Y."/>
            <person name="Lee S.A."/>
            <person name="Sang M.K."/>
            <person name="Song J."/>
        </authorList>
    </citation>
    <scope>NUCLEOTIDE SEQUENCE [LARGE SCALE GENOMIC DNA]</scope>
    <source>
        <strain evidence="1 2">T01R-27</strain>
    </source>
</reference>
<evidence type="ECO:0000313" key="2">
    <source>
        <dbReference type="Proteomes" id="UP000223749"/>
    </source>
</evidence>
<evidence type="ECO:0008006" key="3">
    <source>
        <dbReference type="Google" id="ProtNLM"/>
    </source>
</evidence>
<accession>A0A2D1U3Q5</accession>
<dbReference type="OrthoDB" id="920041at2"/>